<dbReference type="PaxDb" id="411470-RUMGNA_01545"/>
<sequence>MMYYRQGKRYFCLNDQDISLLPKSVALFFFFYSKPLK</sequence>
<protein>
    <submittedName>
        <fullName evidence="1">Uncharacterized protein</fullName>
    </submittedName>
</protein>
<dbReference type="EMBL" id="AAYG02000011">
    <property type="protein sequence ID" value="EDN78241.1"/>
    <property type="molecule type" value="Genomic_DNA"/>
</dbReference>
<name>A7B1W9_MEDG7</name>
<evidence type="ECO:0000313" key="2">
    <source>
        <dbReference type="Proteomes" id="UP000004410"/>
    </source>
</evidence>
<reference evidence="1 2" key="2">
    <citation type="submission" date="2007-06" db="EMBL/GenBank/DDBJ databases">
        <title>Draft genome sequence of Ruminococcus gnavus (ATCC 29149).</title>
        <authorList>
            <person name="Sudarsanam P."/>
            <person name="Ley R."/>
            <person name="Guruge J."/>
            <person name="Turnbaugh P.J."/>
            <person name="Mahowald M."/>
            <person name="Liep D."/>
            <person name="Gordon J."/>
        </authorList>
    </citation>
    <scope>NUCLEOTIDE SEQUENCE [LARGE SCALE GENOMIC DNA]</scope>
    <source>
        <strain evidence="1 2">ATCC 29149</strain>
    </source>
</reference>
<proteinExistence type="predicted"/>
<dbReference type="Proteomes" id="UP000004410">
    <property type="component" value="Unassembled WGS sequence"/>
</dbReference>
<gene>
    <name evidence="1" type="ORF">RUMGNA_01545</name>
</gene>
<organism evidence="1 2">
    <name type="scientific">Mediterraneibacter gnavus (strain ATCC 29149 / DSM 114966 / JCM 6515 / VPI C7-9)</name>
    <name type="common">Ruminococcus gnavus</name>
    <dbReference type="NCBI Taxonomy" id="411470"/>
    <lineage>
        <taxon>Bacteria</taxon>
        <taxon>Bacillati</taxon>
        <taxon>Bacillota</taxon>
        <taxon>Clostridia</taxon>
        <taxon>Lachnospirales</taxon>
        <taxon>Lachnospiraceae</taxon>
        <taxon>Mediterraneibacter</taxon>
    </lineage>
</organism>
<comment type="caution">
    <text evidence="1">The sequence shown here is derived from an EMBL/GenBank/DDBJ whole genome shotgun (WGS) entry which is preliminary data.</text>
</comment>
<evidence type="ECO:0000313" key="1">
    <source>
        <dbReference type="EMBL" id="EDN78241.1"/>
    </source>
</evidence>
<accession>A7B1W9</accession>
<reference evidence="1 2" key="1">
    <citation type="submission" date="2007-04" db="EMBL/GenBank/DDBJ databases">
        <authorList>
            <person name="Fulton L."/>
            <person name="Clifton S."/>
            <person name="Fulton B."/>
            <person name="Xu J."/>
            <person name="Minx P."/>
            <person name="Pepin K.H."/>
            <person name="Johnson M."/>
            <person name="Thiruvilangam P."/>
            <person name="Bhonagiri V."/>
            <person name="Nash W.E."/>
            <person name="Mardis E.R."/>
            <person name="Wilson R.K."/>
        </authorList>
    </citation>
    <scope>NUCLEOTIDE SEQUENCE [LARGE SCALE GENOMIC DNA]</scope>
    <source>
        <strain evidence="1 2">ATCC 29149</strain>
    </source>
</reference>
<dbReference type="AlphaFoldDB" id="A7B1W9"/>